<evidence type="ECO:0000256" key="1">
    <source>
        <dbReference type="SAM" id="MobiDB-lite"/>
    </source>
</evidence>
<dbReference type="Pfam" id="PF05627">
    <property type="entry name" value="AvrRpt-cleavage"/>
    <property type="match status" value="2"/>
</dbReference>
<feature type="domain" description="RIN4 pathogenic type III effector avirulence factor Avr cleavage site" evidence="2">
    <location>
        <begin position="4"/>
        <end position="32"/>
    </location>
</feature>
<dbReference type="EMBL" id="JAINDJ010000005">
    <property type="protein sequence ID" value="KAG9447910.1"/>
    <property type="molecule type" value="Genomic_DNA"/>
</dbReference>
<feature type="compositionally biased region" description="Polar residues" evidence="1">
    <location>
        <begin position="64"/>
        <end position="75"/>
    </location>
</feature>
<organism evidence="3 4">
    <name type="scientific">Aristolochia fimbriata</name>
    <name type="common">White veined hardy Dutchman's pipe vine</name>
    <dbReference type="NCBI Taxonomy" id="158543"/>
    <lineage>
        <taxon>Eukaryota</taxon>
        <taxon>Viridiplantae</taxon>
        <taxon>Streptophyta</taxon>
        <taxon>Embryophyta</taxon>
        <taxon>Tracheophyta</taxon>
        <taxon>Spermatophyta</taxon>
        <taxon>Magnoliopsida</taxon>
        <taxon>Magnoliidae</taxon>
        <taxon>Piperales</taxon>
        <taxon>Aristolochiaceae</taxon>
        <taxon>Aristolochia</taxon>
    </lineage>
</organism>
<sequence>MAQRHHVPQFGNWETEENVPYTAYFDKARKGKSGGKLINPNDPQENPEAFSEDKPSHRTPVRGATNTDPLLQSSLAAARPKHERHSSREDGEFKKSTDSPARPDGGVRRGLNDPHIRGVNSNDSQRKGGRISGGSDRSVEQSPLHPHYQAKTPSRGGVSSPSWEKRGSQESSHGLAPSTPGRSKLRPIETTEKGAAVPKFGDWDEKDPASADGFTHIFNKVREEKQTGAAKVPAVPTDSSYPHSGKHENVDNAEPSWFCCFGRRN</sequence>
<dbReference type="PANTHER" id="PTHR33159">
    <property type="entry name" value="RPM1-INTERACTING PROTEIN 4 (RIN4) FAMILY PROTEIN"/>
    <property type="match status" value="1"/>
</dbReference>
<proteinExistence type="predicted"/>
<feature type="region of interest" description="Disordered" evidence="1">
    <location>
        <begin position="30"/>
        <end position="208"/>
    </location>
</feature>
<protein>
    <recommendedName>
        <fullName evidence="2">RIN4 pathogenic type III effector avirulence factor Avr cleavage site domain-containing protein</fullName>
    </recommendedName>
</protein>
<dbReference type="PANTHER" id="PTHR33159:SF6">
    <property type="entry name" value="RPM1-INTERACTING PROTEIN 4"/>
    <property type="match status" value="1"/>
</dbReference>
<dbReference type="Proteomes" id="UP000825729">
    <property type="component" value="Unassembled WGS sequence"/>
</dbReference>
<keyword evidence="4" id="KW-1185">Reference proteome</keyword>
<dbReference type="InterPro" id="IPR040387">
    <property type="entry name" value="RIN4/NOI4"/>
</dbReference>
<evidence type="ECO:0000313" key="3">
    <source>
        <dbReference type="EMBL" id="KAG9447910.1"/>
    </source>
</evidence>
<accession>A0AAV7EIJ4</accession>
<name>A0AAV7EIJ4_ARIFI</name>
<reference evidence="3 4" key="1">
    <citation type="submission" date="2021-07" db="EMBL/GenBank/DDBJ databases">
        <title>The Aristolochia fimbriata genome: insights into angiosperm evolution, floral development and chemical biosynthesis.</title>
        <authorList>
            <person name="Jiao Y."/>
        </authorList>
    </citation>
    <scope>NUCLEOTIDE SEQUENCE [LARGE SCALE GENOMIC DNA]</scope>
    <source>
        <strain evidence="3">IBCAS-2021</strain>
        <tissue evidence="3">Leaf</tissue>
    </source>
</reference>
<dbReference type="GO" id="GO:0005886">
    <property type="term" value="C:plasma membrane"/>
    <property type="evidence" value="ECO:0007669"/>
    <property type="project" value="TreeGrafter"/>
</dbReference>
<evidence type="ECO:0000259" key="2">
    <source>
        <dbReference type="Pfam" id="PF05627"/>
    </source>
</evidence>
<dbReference type="AlphaFoldDB" id="A0AAV7EIJ4"/>
<feature type="compositionally biased region" description="Basic and acidic residues" evidence="1">
    <location>
        <begin position="86"/>
        <end position="97"/>
    </location>
</feature>
<comment type="caution">
    <text evidence="3">The sequence shown here is derived from an EMBL/GenBank/DDBJ whole genome shotgun (WGS) entry which is preliminary data.</text>
</comment>
<gene>
    <name evidence="3" type="ORF">H6P81_014038</name>
</gene>
<feature type="domain" description="RIN4 pathogenic type III effector avirulence factor Avr cleavage site" evidence="2">
    <location>
        <begin position="192"/>
        <end position="226"/>
    </location>
</feature>
<feature type="compositionally biased region" description="Basic and acidic residues" evidence="1">
    <location>
        <begin position="105"/>
        <end position="116"/>
    </location>
</feature>
<evidence type="ECO:0000313" key="4">
    <source>
        <dbReference type="Proteomes" id="UP000825729"/>
    </source>
</evidence>
<dbReference type="InterPro" id="IPR008700">
    <property type="entry name" value="TypeIII_avirulence_cleave"/>
</dbReference>
<feature type="region of interest" description="Disordered" evidence="1">
    <location>
        <begin position="225"/>
        <end position="249"/>
    </location>
</feature>